<dbReference type="Proteomes" id="UP000708208">
    <property type="component" value="Unassembled WGS sequence"/>
</dbReference>
<dbReference type="GO" id="GO:0046872">
    <property type="term" value="F:metal ion binding"/>
    <property type="evidence" value="ECO:0007669"/>
    <property type="project" value="UniProtKB-KW"/>
</dbReference>
<dbReference type="OrthoDB" id="10035764at2759"/>
<dbReference type="PANTHER" id="PTHR11905">
    <property type="entry name" value="ADAM A DISINTEGRIN AND METALLOPROTEASE DOMAIN"/>
    <property type="match status" value="1"/>
</dbReference>
<keyword evidence="1" id="KW-0645">Protease</keyword>
<keyword evidence="2" id="KW-0862">Zinc</keyword>
<proteinExistence type="predicted"/>
<feature type="binding site" evidence="2">
    <location>
        <position position="267"/>
    </location>
    <ligand>
        <name>Zn(2+)</name>
        <dbReference type="ChEBI" id="CHEBI:29105"/>
        <note>catalytic</note>
    </ligand>
</feature>
<protein>
    <recommendedName>
        <fullName evidence="3">Peptidase M12B domain-containing protein</fullName>
    </recommendedName>
</protein>
<evidence type="ECO:0000313" key="5">
    <source>
        <dbReference type="Proteomes" id="UP000708208"/>
    </source>
</evidence>
<dbReference type="AlphaFoldDB" id="A0A8J2K1S8"/>
<feature type="domain" description="Peptidase M12B" evidence="3">
    <location>
        <begin position="106"/>
        <end position="307"/>
    </location>
</feature>
<evidence type="ECO:0000259" key="3">
    <source>
        <dbReference type="PROSITE" id="PS50215"/>
    </source>
</evidence>
<dbReference type="GO" id="GO:0006508">
    <property type="term" value="P:proteolysis"/>
    <property type="evidence" value="ECO:0007669"/>
    <property type="project" value="InterPro"/>
</dbReference>
<evidence type="ECO:0000256" key="2">
    <source>
        <dbReference type="PROSITE-ProRule" id="PRU00276"/>
    </source>
</evidence>
<reference evidence="4" key="1">
    <citation type="submission" date="2021-06" db="EMBL/GenBank/DDBJ databases">
        <authorList>
            <person name="Hodson N. C."/>
            <person name="Mongue J. A."/>
            <person name="Jaron S. K."/>
        </authorList>
    </citation>
    <scope>NUCLEOTIDE SEQUENCE</scope>
</reference>
<feature type="binding site" evidence="2">
    <location>
        <position position="261"/>
    </location>
    <ligand>
        <name>Zn(2+)</name>
        <dbReference type="ChEBI" id="CHEBI:29105"/>
        <note>catalytic</note>
    </ligand>
</feature>
<dbReference type="EMBL" id="CAJVCH010161324">
    <property type="protein sequence ID" value="CAG7728289.1"/>
    <property type="molecule type" value="Genomic_DNA"/>
</dbReference>
<comment type="caution">
    <text evidence="4">The sequence shown here is derived from an EMBL/GenBank/DDBJ whole genome shotgun (WGS) entry which is preliminary data.</text>
</comment>
<feature type="binding site" evidence="2">
    <location>
        <position position="257"/>
    </location>
    <ligand>
        <name>Zn(2+)</name>
        <dbReference type="ChEBI" id="CHEBI:29105"/>
        <note>catalytic</note>
    </ligand>
</feature>
<dbReference type="GO" id="GO:0004222">
    <property type="term" value="F:metalloendopeptidase activity"/>
    <property type="evidence" value="ECO:0007669"/>
    <property type="project" value="InterPro"/>
</dbReference>
<dbReference type="PROSITE" id="PS50215">
    <property type="entry name" value="ADAM_MEPRO"/>
    <property type="match status" value="1"/>
</dbReference>
<evidence type="ECO:0000313" key="4">
    <source>
        <dbReference type="EMBL" id="CAG7728289.1"/>
    </source>
</evidence>
<evidence type="ECO:0000256" key="1">
    <source>
        <dbReference type="ARBA" id="ARBA00023049"/>
    </source>
</evidence>
<keyword evidence="2" id="KW-0479">Metal-binding</keyword>
<name>A0A8J2K1S8_9HEXA</name>
<keyword evidence="1" id="KW-0378">Hydrolase</keyword>
<gene>
    <name evidence="4" type="ORF">AFUS01_LOCUS17079</name>
</gene>
<dbReference type="PANTHER" id="PTHR11905:SF159">
    <property type="entry name" value="ADAM METALLOPROTEASE"/>
    <property type="match status" value="1"/>
</dbReference>
<keyword evidence="5" id="KW-1185">Reference proteome</keyword>
<feature type="active site" evidence="2">
    <location>
        <position position="258"/>
    </location>
</feature>
<comment type="caution">
    <text evidence="2">Lacks conserved residue(s) required for the propagation of feature annotation.</text>
</comment>
<organism evidence="4 5">
    <name type="scientific">Allacma fusca</name>
    <dbReference type="NCBI Taxonomy" id="39272"/>
    <lineage>
        <taxon>Eukaryota</taxon>
        <taxon>Metazoa</taxon>
        <taxon>Ecdysozoa</taxon>
        <taxon>Arthropoda</taxon>
        <taxon>Hexapoda</taxon>
        <taxon>Collembola</taxon>
        <taxon>Symphypleona</taxon>
        <taxon>Sminthuridae</taxon>
        <taxon>Allacma</taxon>
    </lineage>
</organism>
<keyword evidence="1" id="KW-0482">Metalloprotease</keyword>
<dbReference type="Pfam" id="PF01421">
    <property type="entry name" value="Reprolysin"/>
    <property type="match status" value="1"/>
</dbReference>
<dbReference type="InterPro" id="IPR001590">
    <property type="entry name" value="Peptidase_M12B"/>
</dbReference>
<sequence length="410" mass="46301">MMYSLEPKMRFNGTSDANGFHEIPHTLAIVEDLDADETDFCATSQMNLIPPGIKGDYEENEVQMPSYDESKGKVRQDNGNRTSKQYLSFIENISPRQYPVGSGQSRTVELAIFADQSFIEYLFKKLNSTSLQEIQGYLHVLTHITSINFKHPSLESHVNFRIVHEEFWYQNPKGFNNYNGTLPKFLESFCSYAYSQNLPSGGKNWDHAMLFTASELTNAHKNVSYGGVAYLSGSCTDRSSCSIVKAKNFYGASTMTHEMGHSLGMNHDGQENNLKCPSTGYFMSGTSGSGRVSWSSCSNKNLLDFFTFLDGTNEKYPFKFGRKYRKDCLKTFTSSTKYYTAYSASKLPGEEFPPKFQCAFASERFPLVNNWDTKNFCKKLYCGDASQSLMWEIHAPLEGSECEEGKVNLS</sequence>
<accession>A0A8J2K1S8</accession>